<dbReference type="InterPro" id="IPR021373">
    <property type="entry name" value="DUF2993"/>
</dbReference>
<accession>A0ABU8LX94</accession>
<name>A0ABU8LX94_9MICO</name>
<dbReference type="EMBL" id="JBBDGL010000004">
    <property type="protein sequence ID" value="MEJ1156387.1"/>
    <property type="molecule type" value="Genomic_DNA"/>
</dbReference>
<evidence type="ECO:0000313" key="2">
    <source>
        <dbReference type="EMBL" id="MEJ1156387.1"/>
    </source>
</evidence>
<keyword evidence="1" id="KW-0812">Transmembrane</keyword>
<keyword evidence="1" id="KW-1133">Transmembrane helix</keyword>
<comment type="caution">
    <text evidence="2">The sequence shown here is derived from an EMBL/GenBank/DDBJ whole genome shotgun (WGS) entry which is preliminary data.</text>
</comment>
<dbReference type="RefSeq" id="WP_337338817.1">
    <property type="nucleotide sequence ID" value="NZ_JBBDGL010000004.1"/>
</dbReference>
<dbReference type="Proteomes" id="UP001368654">
    <property type="component" value="Unassembled WGS sequence"/>
</dbReference>
<protein>
    <submittedName>
        <fullName evidence="2">DUF2993 domain-containing protein</fullName>
    </submittedName>
</protein>
<evidence type="ECO:0000313" key="3">
    <source>
        <dbReference type="Proteomes" id="UP001368654"/>
    </source>
</evidence>
<feature type="transmembrane region" description="Helical" evidence="1">
    <location>
        <begin position="26"/>
        <end position="46"/>
    </location>
</feature>
<keyword evidence="3" id="KW-1185">Reference proteome</keyword>
<sequence>MSLNDTQPTTVIPDWGYAEPPKKRRWPWIVILVLVVGGAIVAWFAAEAAARDIAEKMISNGVAEQLDLPADHEIDVDIEGTVIPQLIVGRLDTVVVSSDDVPLGDVVADVSVTAHDVRVREPQGMSGAMATVALNEEQLRGLMSTVEGFPAETMGLDDSTITMNMELSLLGIGVPVGAALTPSAVEGELVLSPDSVEVAGAELTADRLRDQFGVVADVVLQDWPVCVAEYLPTGVTLTSAEVSGGKLIADFTVDSALLTTDALQQNGTCE</sequence>
<dbReference type="Pfam" id="PF11209">
    <property type="entry name" value="LmeA"/>
    <property type="match status" value="1"/>
</dbReference>
<keyword evidence="1" id="KW-0472">Membrane</keyword>
<proteinExistence type="predicted"/>
<gene>
    <name evidence="2" type="ORF">WDU96_12325</name>
</gene>
<reference evidence="2 3" key="1">
    <citation type="submission" date="2024-02" db="EMBL/GenBank/DDBJ databases">
        <authorList>
            <person name="Saticioglu I.B."/>
        </authorList>
    </citation>
    <scope>NUCLEOTIDE SEQUENCE [LARGE SCALE GENOMIC DNA]</scope>
    <source>
        <strain evidence="2 3">Mu-86</strain>
    </source>
</reference>
<organism evidence="2 3">
    <name type="scientific">Microbacterium marmarense</name>
    <dbReference type="NCBI Taxonomy" id="3122051"/>
    <lineage>
        <taxon>Bacteria</taxon>
        <taxon>Bacillati</taxon>
        <taxon>Actinomycetota</taxon>
        <taxon>Actinomycetes</taxon>
        <taxon>Micrococcales</taxon>
        <taxon>Microbacteriaceae</taxon>
        <taxon>Microbacterium</taxon>
    </lineage>
</organism>
<evidence type="ECO:0000256" key="1">
    <source>
        <dbReference type="SAM" id="Phobius"/>
    </source>
</evidence>